<feature type="region of interest" description="Disordered" evidence="1">
    <location>
        <begin position="414"/>
        <end position="441"/>
    </location>
</feature>
<protein>
    <recommendedName>
        <fullName evidence="3">DUF4774 domain-containing protein</fullName>
    </recommendedName>
</protein>
<accession>A0AAN7VGH1</accession>
<sequence length="441" mass="48051">MFSVRLMVVMPILVVVIKAQSAKSELGQSAKHGLPIGPSGAYSPDIYHQFGLQYPGLGYVPDKQFYPGAQPPILYYGGGAIPGQQFLYRPGSPPPGNFLIPQPSPGVGYPQPVPGVGYPQTPVFQAGYPKPAHIPPIEKDAEEVPDLAGNHPPTRTGRPFYQSAQPERIETFDEPVSASEQDDLEEAEKIPNNFFPKKAFPARPILKPGQQFFILNGNTLFSNVPVPEPQIPRQVYQQPQQQQPIYHQPQFLPQPEKPQIVLQPVTKQGENYVSLNNVADFRQPAPIQFLPYPNQPQVPVAALVIAAPRQTSRTAKNLPVTPPLGAYYSDVQYPFIITLDNNRKEDDDTVTIEARPVEELKKVAEKPVMKDEAEPSLSQAKPSALALSGKGGVASAGPRGTALVGIKGVAIASPEATAVAGPTKDEPEKPEKKMRPKKEKQ</sequence>
<feature type="region of interest" description="Disordered" evidence="1">
    <location>
        <begin position="366"/>
        <end position="397"/>
    </location>
</feature>
<comment type="caution">
    <text evidence="4">The sequence shown here is derived from an EMBL/GenBank/DDBJ whole genome shotgun (WGS) entry which is preliminary data.</text>
</comment>
<feature type="chain" id="PRO_5042908644" description="DUF4774 domain-containing protein" evidence="2">
    <location>
        <begin position="20"/>
        <end position="441"/>
    </location>
</feature>
<dbReference type="InterPro" id="IPR031942">
    <property type="entry name" value="DUF4774"/>
</dbReference>
<gene>
    <name evidence="4" type="ORF">RI129_004298</name>
</gene>
<proteinExistence type="predicted"/>
<name>A0AAN7VGH1_9COLE</name>
<feature type="compositionally biased region" description="Basic and acidic residues" evidence="1">
    <location>
        <begin position="423"/>
        <end position="433"/>
    </location>
</feature>
<dbReference type="Proteomes" id="UP001329430">
    <property type="component" value="Chromosome 3"/>
</dbReference>
<organism evidence="4 5">
    <name type="scientific">Pyrocoelia pectoralis</name>
    <dbReference type="NCBI Taxonomy" id="417401"/>
    <lineage>
        <taxon>Eukaryota</taxon>
        <taxon>Metazoa</taxon>
        <taxon>Ecdysozoa</taxon>
        <taxon>Arthropoda</taxon>
        <taxon>Hexapoda</taxon>
        <taxon>Insecta</taxon>
        <taxon>Pterygota</taxon>
        <taxon>Neoptera</taxon>
        <taxon>Endopterygota</taxon>
        <taxon>Coleoptera</taxon>
        <taxon>Polyphaga</taxon>
        <taxon>Elateriformia</taxon>
        <taxon>Elateroidea</taxon>
        <taxon>Lampyridae</taxon>
        <taxon>Lampyrinae</taxon>
        <taxon>Pyrocoelia</taxon>
    </lineage>
</organism>
<keyword evidence="2" id="KW-0732">Signal</keyword>
<reference evidence="4 5" key="1">
    <citation type="journal article" date="2024" name="Insects">
        <title>An Improved Chromosome-Level Genome Assembly of the Firefly Pyrocoelia pectoralis.</title>
        <authorList>
            <person name="Fu X."/>
            <person name="Meyer-Rochow V.B."/>
            <person name="Ballantyne L."/>
            <person name="Zhu X."/>
        </authorList>
    </citation>
    <scope>NUCLEOTIDE SEQUENCE [LARGE SCALE GENOMIC DNA]</scope>
    <source>
        <strain evidence="4">XCY_ONT2</strain>
    </source>
</reference>
<dbReference type="AlphaFoldDB" id="A0AAN7VGH1"/>
<keyword evidence="5" id="KW-1185">Reference proteome</keyword>
<evidence type="ECO:0000313" key="4">
    <source>
        <dbReference type="EMBL" id="KAK5645834.1"/>
    </source>
</evidence>
<dbReference type="EMBL" id="JAVRBK010000003">
    <property type="protein sequence ID" value="KAK5645834.1"/>
    <property type="molecule type" value="Genomic_DNA"/>
</dbReference>
<evidence type="ECO:0000256" key="1">
    <source>
        <dbReference type="SAM" id="MobiDB-lite"/>
    </source>
</evidence>
<evidence type="ECO:0000313" key="5">
    <source>
        <dbReference type="Proteomes" id="UP001329430"/>
    </source>
</evidence>
<evidence type="ECO:0000256" key="2">
    <source>
        <dbReference type="SAM" id="SignalP"/>
    </source>
</evidence>
<feature type="domain" description="DUF4774" evidence="3">
    <location>
        <begin position="380"/>
        <end position="423"/>
    </location>
</feature>
<evidence type="ECO:0000259" key="3">
    <source>
        <dbReference type="Pfam" id="PF15999"/>
    </source>
</evidence>
<feature type="signal peptide" evidence="2">
    <location>
        <begin position="1"/>
        <end position="19"/>
    </location>
</feature>
<dbReference type="Pfam" id="PF15999">
    <property type="entry name" value="DUF4774"/>
    <property type="match status" value="1"/>
</dbReference>